<feature type="compositionally biased region" description="Basic and acidic residues" evidence="16">
    <location>
        <begin position="10"/>
        <end position="22"/>
    </location>
</feature>
<gene>
    <name evidence="18" type="ORF">O9570_10415</name>
</gene>
<evidence type="ECO:0000256" key="6">
    <source>
        <dbReference type="ARBA" id="ARBA00022692"/>
    </source>
</evidence>
<protein>
    <submittedName>
        <fullName evidence="18">TonB-dependent siderophore receptor</fullName>
    </submittedName>
</protein>
<dbReference type="InterPro" id="IPR012910">
    <property type="entry name" value="Plug_dom"/>
</dbReference>
<dbReference type="NCBIfam" id="TIGR01783">
    <property type="entry name" value="TonB-siderophor"/>
    <property type="match status" value="1"/>
</dbReference>
<keyword evidence="10 15" id="KW-0798">TonB box</keyword>
<dbReference type="Gene3D" id="3.55.50.30">
    <property type="match status" value="1"/>
</dbReference>
<keyword evidence="4 14" id="KW-1134">Transmembrane beta strand</keyword>
<dbReference type="GeneID" id="75279098"/>
<feature type="domain" description="Secretin/TonB short N-terminal" evidence="17">
    <location>
        <begin position="85"/>
        <end position="136"/>
    </location>
</feature>
<keyword evidence="5" id="KW-0410">Iron transport</keyword>
<evidence type="ECO:0000313" key="19">
    <source>
        <dbReference type="Proteomes" id="UP001141992"/>
    </source>
</evidence>
<evidence type="ECO:0000256" key="9">
    <source>
        <dbReference type="ARBA" id="ARBA00023065"/>
    </source>
</evidence>
<comment type="similarity">
    <text evidence="2 14 15">Belongs to the TonB-dependent receptor family.</text>
</comment>
<keyword evidence="8" id="KW-0408">Iron</keyword>
<dbReference type="Pfam" id="PF07715">
    <property type="entry name" value="Plug"/>
    <property type="match status" value="1"/>
</dbReference>
<keyword evidence="12 18" id="KW-0675">Receptor</keyword>
<dbReference type="InterPro" id="IPR010105">
    <property type="entry name" value="TonB_sidphr_rcpt"/>
</dbReference>
<evidence type="ECO:0000256" key="14">
    <source>
        <dbReference type="PROSITE-ProRule" id="PRU01360"/>
    </source>
</evidence>
<organism evidence="18 19">
    <name type="scientific">Alcaligenes xylosoxydans xylosoxydans</name>
    <name type="common">Achromobacter xylosoxidans</name>
    <dbReference type="NCBI Taxonomy" id="85698"/>
    <lineage>
        <taxon>Bacteria</taxon>
        <taxon>Pseudomonadati</taxon>
        <taxon>Pseudomonadota</taxon>
        <taxon>Betaproteobacteria</taxon>
        <taxon>Burkholderiales</taxon>
        <taxon>Alcaligenaceae</taxon>
        <taxon>Achromobacter</taxon>
    </lineage>
</organism>
<sequence length="834" mass="90870">MSIRTLRPRHFTEPARRPDAARRAPLARSLAQLACAGALVAMAGGLPVAAAQEAGAVTDGAARRYDIPAGPLDAVLARYAAESGVLLASPPGLVQGRHSPGVQGTYDSQAALMAALSGTGVEAVRDAQGQYRLRAATSAEVATLAPVTVPGLGIATTEGTGSYASNVVTIAKGDQSLREIPQAVSVITRQRMDDQNITDIRDALNHAPGVSMVANEPGGQFYSRGFFIQSYQFDGVPLERQLYARGSAFNSDAALYDRVEIMRGPQGLFEGAGDPSGSVNMVRKRPTPQRQFVFTGKAGSWDQYGAQADLGGALNDSKSVRGRVVVNYDTAGSFRDYINSHDRTFYGALDIDLGAATTVGIGYSREKPYGVIDWSGLPNYADGSMPDYARSTNLSAPWNHASKTQDTWFADLTHRFANGWKFKAALVRVQEANDIKYLLRTGRLGPPNTYRGDAYAFDMESRNLGGDTYLTGDTTLFGRKLGLTVGANFSHLRSNDTWGWLRNVETLNRSPYQRFTAPALNSDEIIAANRMDDGYRSDKKGLYASARYQLADPLLLVLGGRYSWYKQTYISNGVWGYSETTAEESAEFTPFVGAVVTLDDQWSAYANYADIFRPQSQRGVSGEFLAPVTGRNYELGLKGELLDGRVDVGLALFRTEQKNVAFEDTDVPQAVANAQCGGTCYRPTAQVRSQGFEAEINGEVLPGLQLSASYTYTQTRHRSADVPAVGYDISANTGIPRHLARLWANYRLPGEWSRYSVGAGLTTQSKSSGFGYYGREQGGYTVLDARLGYRVDERLSFALNLGNLTDKKYYSSISYDHNYYGAPRNYLLTVQYRM</sequence>
<keyword evidence="9" id="KW-0406">Ion transport</keyword>
<accession>A0A0M7G076</accession>
<keyword evidence="6 14" id="KW-0812">Transmembrane</keyword>
<keyword evidence="3 14" id="KW-0813">Transport</keyword>
<evidence type="ECO:0000256" key="4">
    <source>
        <dbReference type="ARBA" id="ARBA00022452"/>
    </source>
</evidence>
<dbReference type="GO" id="GO:0015344">
    <property type="term" value="F:siderophore uptake transmembrane transporter activity"/>
    <property type="evidence" value="ECO:0007669"/>
    <property type="project" value="TreeGrafter"/>
</dbReference>
<accession>A0A0D6IKG8</accession>
<dbReference type="FunFam" id="2.170.130.10:FF:000010">
    <property type="entry name" value="Ferripyoverdine receptor"/>
    <property type="match status" value="1"/>
</dbReference>
<dbReference type="InterPro" id="IPR039426">
    <property type="entry name" value="TonB-dep_rcpt-like"/>
</dbReference>
<dbReference type="InterPro" id="IPR000531">
    <property type="entry name" value="Beta-barrel_TonB"/>
</dbReference>
<proteinExistence type="inferred from homology"/>
<dbReference type="CDD" id="cd01347">
    <property type="entry name" value="ligand_gated_channel"/>
    <property type="match status" value="1"/>
</dbReference>
<dbReference type="Proteomes" id="UP001141992">
    <property type="component" value="Unassembled WGS sequence"/>
</dbReference>
<dbReference type="SMART" id="SM00965">
    <property type="entry name" value="STN"/>
    <property type="match status" value="1"/>
</dbReference>
<evidence type="ECO:0000256" key="12">
    <source>
        <dbReference type="ARBA" id="ARBA00023170"/>
    </source>
</evidence>
<dbReference type="Pfam" id="PF00593">
    <property type="entry name" value="TonB_dep_Rec_b-barrel"/>
    <property type="match status" value="1"/>
</dbReference>
<evidence type="ECO:0000256" key="2">
    <source>
        <dbReference type="ARBA" id="ARBA00009810"/>
    </source>
</evidence>
<evidence type="ECO:0000256" key="10">
    <source>
        <dbReference type="ARBA" id="ARBA00023077"/>
    </source>
</evidence>
<evidence type="ECO:0000313" key="18">
    <source>
        <dbReference type="EMBL" id="MCZ8401859.1"/>
    </source>
</evidence>
<evidence type="ECO:0000256" key="3">
    <source>
        <dbReference type="ARBA" id="ARBA00022448"/>
    </source>
</evidence>
<dbReference type="GO" id="GO:0015891">
    <property type="term" value="P:siderophore transport"/>
    <property type="evidence" value="ECO:0007669"/>
    <property type="project" value="InterPro"/>
</dbReference>
<dbReference type="AlphaFoldDB" id="A0A0D6IKG8"/>
<dbReference type="InterPro" id="IPR036942">
    <property type="entry name" value="Beta-barrel_TonB_sf"/>
</dbReference>
<name>A0A0D6IKG8_ALCXX</name>
<dbReference type="InterPro" id="IPR011662">
    <property type="entry name" value="Secretin/TonB_short_N"/>
</dbReference>
<evidence type="ECO:0000256" key="13">
    <source>
        <dbReference type="ARBA" id="ARBA00023237"/>
    </source>
</evidence>
<dbReference type="Gene3D" id="2.170.130.10">
    <property type="entry name" value="TonB-dependent receptor, plug domain"/>
    <property type="match status" value="1"/>
</dbReference>
<dbReference type="KEGG" id="axx:ERS451415_05262"/>
<evidence type="ECO:0000256" key="11">
    <source>
        <dbReference type="ARBA" id="ARBA00023136"/>
    </source>
</evidence>
<dbReference type="PROSITE" id="PS52016">
    <property type="entry name" value="TONB_DEPENDENT_REC_3"/>
    <property type="match status" value="1"/>
</dbReference>
<dbReference type="PANTHER" id="PTHR32552">
    <property type="entry name" value="FERRICHROME IRON RECEPTOR-RELATED"/>
    <property type="match status" value="1"/>
</dbReference>
<keyword evidence="13 14" id="KW-0998">Cell outer membrane</keyword>
<keyword evidence="7" id="KW-0732">Signal</keyword>
<dbReference type="SUPFAM" id="SSF56935">
    <property type="entry name" value="Porins"/>
    <property type="match status" value="1"/>
</dbReference>
<dbReference type="GO" id="GO:0038023">
    <property type="term" value="F:signaling receptor activity"/>
    <property type="evidence" value="ECO:0007669"/>
    <property type="project" value="InterPro"/>
</dbReference>
<evidence type="ECO:0000256" key="15">
    <source>
        <dbReference type="RuleBase" id="RU003357"/>
    </source>
</evidence>
<dbReference type="InterPro" id="IPR037066">
    <property type="entry name" value="Plug_dom_sf"/>
</dbReference>
<reference evidence="18" key="1">
    <citation type="submission" date="2022-12" db="EMBL/GenBank/DDBJ databases">
        <authorList>
            <person name="Voronina O.L."/>
            <person name="Kunda M.S."/>
            <person name="Ryzhova N."/>
            <person name="Aksenova E.I."/>
        </authorList>
    </citation>
    <scope>NUCLEOTIDE SEQUENCE</scope>
    <source>
        <strain evidence="18">SCCH136:Ach223948</strain>
    </source>
</reference>
<dbReference type="EMBL" id="JAPZVI010000006">
    <property type="protein sequence ID" value="MCZ8401859.1"/>
    <property type="molecule type" value="Genomic_DNA"/>
</dbReference>
<feature type="region of interest" description="Disordered" evidence="16">
    <location>
        <begin position="1"/>
        <end position="22"/>
    </location>
</feature>
<dbReference type="GO" id="GO:0009279">
    <property type="term" value="C:cell outer membrane"/>
    <property type="evidence" value="ECO:0007669"/>
    <property type="project" value="UniProtKB-SubCell"/>
</dbReference>
<evidence type="ECO:0000256" key="5">
    <source>
        <dbReference type="ARBA" id="ARBA00022496"/>
    </source>
</evidence>
<dbReference type="RefSeq" id="WP_020926454.1">
    <property type="nucleotide sequence ID" value="NZ_CABIYZ010000002.1"/>
</dbReference>
<evidence type="ECO:0000256" key="8">
    <source>
        <dbReference type="ARBA" id="ARBA00023004"/>
    </source>
</evidence>
<dbReference type="Gene3D" id="2.40.170.20">
    <property type="entry name" value="TonB-dependent receptor, beta-barrel domain"/>
    <property type="match status" value="1"/>
</dbReference>
<evidence type="ECO:0000259" key="17">
    <source>
        <dbReference type="SMART" id="SM00965"/>
    </source>
</evidence>
<comment type="caution">
    <text evidence="18">The sequence shown here is derived from an EMBL/GenBank/DDBJ whole genome shotgun (WGS) entry which is preliminary data.</text>
</comment>
<keyword evidence="11 14" id="KW-0472">Membrane</keyword>
<dbReference type="PANTHER" id="PTHR32552:SF74">
    <property type="entry name" value="HYDROXAMATE SIDEROPHORE RECEPTOR FHUE"/>
    <property type="match status" value="1"/>
</dbReference>
<evidence type="ECO:0000256" key="16">
    <source>
        <dbReference type="SAM" id="MobiDB-lite"/>
    </source>
</evidence>
<dbReference type="eggNOG" id="COG4773">
    <property type="taxonomic scope" value="Bacteria"/>
</dbReference>
<comment type="subcellular location">
    <subcellularLocation>
        <location evidence="1 14">Cell outer membrane</location>
        <topology evidence="1 14">Multi-pass membrane protein</topology>
    </subcellularLocation>
</comment>
<evidence type="ECO:0000256" key="1">
    <source>
        <dbReference type="ARBA" id="ARBA00004571"/>
    </source>
</evidence>
<evidence type="ECO:0000256" key="7">
    <source>
        <dbReference type="ARBA" id="ARBA00022729"/>
    </source>
</evidence>